<accession>A0A963YWF1</accession>
<gene>
    <name evidence="3" type="ORF">ASILVAE211_24620</name>
</gene>
<dbReference type="PANTHER" id="PTHR44196">
    <property type="entry name" value="DEHYDROGENASE/REDUCTASE SDR FAMILY MEMBER 7B"/>
    <property type="match status" value="1"/>
</dbReference>
<dbReference type="InterPro" id="IPR002347">
    <property type="entry name" value="SDR_fam"/>
</dbReference>
<dbReference type="CDD" id="cd05233">
    <property type="entry name" value="SDR_c"/>
    <property type="match status" value="1"/>
</dbReference>
<organism evidence="3 4">
    <name type="scientific">Acidisoma silvae</name>
    <dbReference type="NCBI Taxonomy" id="2802396"/>
    <lineage>
        <taxon>Bacteria</taxon>
        <taxon>Pseudomonadati</taxon>
        <taxon>Pseudomonadota</taxon>
        <taxon>Alphaproteobacteria</taxon>
        <taxon>Acetobacterales</taxon>
        <taxon>Acidocellaceae</taxon>
        <taxon>Acidisoma</taxon>
    </lineage>
</organism>
<keyword evidence="4" id="KW-1185">Reference proteome</keyword>
<dbReference type="GO" id="GO:0016020">
    <property type="term" value="C:membrane"/>
    <property type="evidence" value="ECO:0007669"/>
    <property type="project" value="TreeGrafter"/>
</dbReference>
<sequence length="273" mass="28644">MSIRNSPRRSGAVSKQQGSNVSQTSKTVLILGASSAVAEATARLYAAEGARLLLVGRKAEQLEVIAADLKVRGAAVADIALCDLGNVTPASVAENVAVWTERLGGVIDDILIAYGVLGEQSRAETDLADAAAVMQVNFTSAALWCLAVAGQLEQQRAGTLVVLGSVAGDRGRQSNYLYGATKAGLDKLVQGIAHRLSKVGARAVIVKPGPIDTPMTAGMKKGGPMWSTPQAVAAIVRRAADRGGVTVYAPKRWKFIMLIIRFLPDAIFHRSSL</sequence>
<dbReference type="Proteomes" id="UP000708298">
    <property type="component" value="Unassembled WGS sequence"/>
</dbReference>
<dbReference type="AlphaFoldDB" id="A0A963YWF1"/>
<protein>
    <submittedName>
        <fullName evidence="3">SDR family NAD(P)-dependent oxidoreductase</fullName>
    </submittedName>
</protein>
<dbReference type="PRINTS" id="PR00081">
    <property type="entry name" value="GDHRDH"/>
</dbReference>
<evidence type="ECO:0000313" key="4">
    <source>
        <dbReference type="Proteomes" id="UP000708298"/>
    </source>
</evidence>
<evidence type="ECO:0000256" key="2">
    <source>
        <dbReference type="ARBA" id="ARBA00023002"/>
    </source>
</evidence>
<dbReference type="GO" id="GO:0016491">
    <property type="term" value="F:oxidoreductase activity"/>
    <property type="evidence" value="ECO:0007669"/>
    <property type="project" value="UniProtKB-KW"/>
</dbReference>
<dbReference type="EMBL" id="JAESVB010000032">
    <property type="protein sequence ID" value="MCB8878383.1"/>
    <property type="molecule type" value="Genomic_DNA"/>
</dbReference>
<name>A0A963YWF1_9PROT</name>
<dbReference type="Pfam" id="PF00106">
    <property type="entry name" value="adh_short"/>
    <property type="match status" value="1"/>
</dbReference>
<proteinExistence type="inferred from homology"/>
<comment type="similarity">
    <text evidence="1">Belongs to the short-chain dehydrogenases/reductases (SDR) family.</text>
</comment>
<comment type="caution">
    <text evidence="3">The sequence shown here is derived from an EMBL/GenBank/DDBJ whole genome shotgun (WGS) entry which is preliminary data.</text>
</comment>
<evidence type="ECO:0000256" key="1">
    <source>
        <dbReference type="ARBA" id="ARBA00006484"/>
    </source>
</evidence>
<reference evidence="3" key="2">
    <citation type="submission" date="2021-01" db="EMBL/GenBank/DDBJ databases">
        <authorList>
            <person name="Mieszkin S."/>
            <person name="Pouder E."/>
            <person name="Alain K."/>
        </authorList>
    </citation>
    <scope>NUCLEOTIDE SEQUENCE</scope>
    <source>
        <strain evidence="3">HW T2.11</strain>
    </source>
</reference>
<reference evidence="3" key="1">
    <citation type="journal article" date="2021" name="Microorganisms">
        <title>Acidisoma silvae sp. nov. and Acidisomacellulosilytica sp. nov., Two Acidophilic Bacteria Isolated from Decaying Wood, Hydrolyzing Cellulose and Producing Poly-3-hydroxybutyrate.</title>
        <authorList>
            <person name="Mieszkin S."/>
            <person name="Pouder E."/>
            <person name="Uroz S."/>
            <person name="Simon-Colin C."/>
            <person name="Alain K."/>
        </authorList>
    </citation>
    <scope>NUCLEOTIDE SEQUENCE</scope>
    <source>
        <strain evidence="3">HW T2.11</strain>
    </source>
</reference>
<evidence type="ECO:0000313" key="3">
    <source>
        <dbReference type="EMBL" id="MCB8878383.1"/>
    </source>
</evidence>
<dbReference type="SUPFAM" id="SSF51735">
    <property type="entry name" value="NAD(P)-binding Rossmann-fold domains"/>
    <property type="match status" value="1"/>
</dbReference>
<keyword evidence="2" id="KW-0560">Oxidoreductase</keyword>
<dbReference type="PANTHER" id="PTHR44196:SF1">
    <property type="entry name" value="DEHYDROGENASE_REDUCTASE SDR FAMILY MEMBER 7B"/>
    <property type="match status" value="1"/>
</dbReference>
<dbReference type="InterPro" id="IPR036291">
    <property type="entry name" value="NAD(P)-bd_dom_sf"/>
</dbReference>
<dbReference type="Gene3D" id="3.40.50.720">
    <property type="entry name" value="NAD(P)-binding Rossmann-like Domain"/>
    <property type="match status" value="1"/>
</dbReference>